<name>A0A383CYP4_9ZZZZ</name>
<dbReference type="AlphaFoldDB" id="A0A383CYP4"/>
<dbReference type="EMBL" id="UINC01212897">
    <property type="protein sequence ID" value="SVE37426.1"/>
    <property type="molecule type" value="Genomic_DNA"/>
</dbReference>
<accession>A0A383CYP4</accession>
<feature type="non-terminal residue" evidence="1">
    <location>
        <position position="1"/>
    </location>
</feature>
<gene>
    <name evidence="1" type="ORF">METZ01_LOCUS490280</name>
</gene>
<proteinExistence type="predicted"/>
<evidence type="ECO:0000313" key="1">
    <source>
        <dbReference type="EMBL" id="SVE37426.1"/>
    </source>
</evidence>
<reference evidence="1" key="1">
    <citation type="submission" date="2018-05" db="EMBL/GenBank/DDBJ databases">
        <authorList>
            <person name="Lanie J.A."/>
            <person name="Ng W.-L."/>
            <person name="Kazmierczak K.M."/>
            <person name="Andrzejewski T.M."/>
            <person name="Davidsen T.M."/>
            <person name="Wayne K.J."/>
            <person name="Tettelin H."/>
            <person name="Glass J.I."/>
            <person name="Rusch D."/>
            <person name="Podicherti R."/>
            <person name="Tsui H.-C.T."/>
            <person name="Winkler M.E."/>
        </authorList>
    </citation>
    <scope>NUCLEOTIDE SEQUENCE</scope>
</reference>
<sequence>VPLGLFFGIAWAKSDHWIPLGLALATPKKSACPPRVCGYICIQCAKSVALGCWHCASTRRKTGLRVFGIFGFYPIVLYQEIPGFKMKTSVARAWMEADNPVDETFFGGQWSRDSILKGIDSIRGVDSTK</sequence>
<protein>
    <submittedName>
        <fullName evidence="1">Uncharacterized protein</fullName>
    </submittedName>
</protein>
<organism evidence="1">
    <name type="scientific">marine metagenome</name>
    <dbReference type="NCBI Taxonomy" id="408172"/>
    <lineage>
        <taxon>unclassified sequences</taxon>
        <taxon>metagenomes</taxon>
        <taxon>ecological metagenomes</taxon>
    </lineage>
</organism>